<evidence type="ECO:0000313" key="2">
    <source>
        <dbReference type="EMBL" id="KIK61028.1"/>
    </source>
</evidence>
<dbReference type="Proteomes" id="UP000053593">
    <property type="component" value="Unassembled WGS sequence"/>
</dbReference>
<proteinExistence type="predicted"/>
<name>A0A0D0CXR1_9AGAR</name>
<accession>A0A0D0CXR1</accession>
<reference evidence="2 3" key="1">
    <citation type="submission" date="2014-04" db="EMBL/GenBank/DDBJ databases">
        <title>Evolutionary Origins and Diversification of the Mycorrhizal Mutualists.</title>
        <authorList>
            <consortium name="DOE Joint Genome Institute"/>
            <consortium name="Mycorrhizal Genomics Consortium"/>
            <person name="Kohler A."/>
            <person name="Kuo A."/>
            <person name="Nagy L.G."/>
            <person name="Floudas D."/>
            <person name="Copeland A."/>
            <person name="Barry K.W."/>
            <person name="Cichocki N."/>
            <person name="Veneault-Fourrey C."/>
            <person name="LaButti K."/>
            <person name="Lindquist E.A."/>
            <person name="Lipzen A."/>
            <person name="Lundell T."/>
            <person name="Morin E."/>
            <person name="Murat C."/>
            <person name="Riley R."/>
            <person name="Ohm R."/>
            <person name="Sun H."/>
            <person name="Tunlid A."/>
            <person name="Henrissat B."/>
            <person name="Grigoriev I.V."/>
            <person name="Hibbett D.S."/>
            <person name="Martin F."/>
        </authorList>
    </citation>
    <scope>NUCLEOTIDE SEQUENCE [LARGE SCALE GENOMIC DNA]</scope>
    <source>
        <strain evidence="2 3">FD-317 M1</strain>
    </source>
</reference>
<sequence length="94" mass="10934">MSLNLLRRVSIYLSIHLHSSRNTFPQILFIYTFLVPTLYPKVNKNPKNYKNPRHSSLLEPANRQQTASPKSTGKKSKEETPKRGIPRRHKPVLQ</sequence>
<dbReference type="EMBL" id="KN834772">
    <property type="protein sequence ID" value="KIK61028.1"/>
    <property type="molecule type" value="Genomic_DNA"/>
</dbReference>
<organism evidence="2 3">
    <name type="scientific">Collybiopsis luxurians FD-317 M1</name>
    <dbReference type="NCBI Taxonomy" id="944289"/>
    <lineage>
        <taxon>Eukaryota</taxon>
        <taxon>Fungi</taxon>
        <taxon>Dikarya</taxon>
        <taxon>Basidiomycota</taxon>
        <taxon>Agaricomycotina</taxon>
        <taxon>Agaricomycetes</taxon>
        <taxon>Agaricomycetidae</taxon>
        <taxon>Agaricales</taxon>
        <taxon>Marasmiineae</taxon>
        <taxon>Omphalotaceae</taxon>
        <taxon>Collybiopsis</taxon>
        <taxon>Collybiopsis luxurians</taxon>
    </lineage>
</organism>
<keyword evidence="3" id="KW-1185">Reference proteome</keyword>
<feature type="compositionally biased region" description="Polar residues" evidence="1">
    <location>
        <begin position="62"/>
        <end position="71"/>
    </location>
</feature>
<feature type="region of interest" description="Disordered" evidence="1">
    <location>
        <begin position="42"/>
        <end position="94"/>
    </location>
</feature>
<dbReference type="AlphaFoldDB" id="A0A0D0CXR1"/>
<dbReference type="HOGENOM" id="CLU_2386384_0_0_1"/>
<gene>
    <name evidence="2" type="ORF">GYMLUDRAFT_586873</name>
</gene>
<feature type="compositionally biased region" description="Basic residues" evidence="1">
    <location>
        <begin position="84"/>
        <end position="94"/>
    </location>
</feature>
<protein>
    <submittedName>
        <fullName evidence="2">Uncharacterized protein</fullName>
    </submittedName>
</protein>
<evidence type="ECO:0000256" key="1">
    <source>
        <dbReference type="SAM" id="MobiDB-lite"/>
    </source>
</evidence>
<evidence type="ECO:0000313" key="3">
    <source>
        <dbReference type="Proteomes" id="UP000053593"/>
    </source>
</evidence>